<evidence type="ECO:0000313" key="3">
    <source>
        <dbReference type="Proteomes" id="UP001500748"/>
    </source>
</evidence>
<protein>
    <recommendedName>
        <fullName evidence="4">DUF3592 domain-containing protein</fullName>
    </recommendedName>
</protein>
<keyword evidence="1" id="KW-0472">Membrane</keyword>
<organism evidence="2 3">
    <name type="scientific">Flavobacterium ginsengiterrae</name>
    <dbReference type="NCBI Taxonomy" id="871695"/>
    <lineage>
        <taxon>Bacteria</taxon>
        <taxon>Pseudomonadati</taxon>
        <taxon>Bacteroidota</taxon>
        <taxon>Flavobacteriia</taxon>
        <taxon>Flavobacteriales</taxon>
        <taxon>Flavobacteriaceae</taxon>
        <taxon>Flavobacterium</taxon>
    </lineage>
</organism>
<keyword evidence="1" id="KW-0812">Transmembrane</keyword>
<dbReference type="EMBL" id="BAABDU010000004">
    <property type="protein sequence ID" value="GAA3769947.1"/>
    <property type="molecule type" value="Genomic_DNA"/>
</dbReference>
<accession>A0ABP7GR06</accession>
<feature type="transmembrane region" description="Helical" evidence="1">
    <location>
        <begin position="138"/>
        <end position="155"/>
    </location>
</feature>
<comment type="caution">
    <text evidence="2">The sequence shown here is derived from an EMBL/GenBank/DDBJ whole genome shotgun (WGS) entry which is preliminary data.</text>
</comment>
<keyword evidence="3" id="KW-1185">Reference proteome</keyword>
<sequence length="174" mass="20527">MTSKLILRRLIRLIFGVSIIFSLISFFPACGDIFTTLYYRDVIINYHDYSKKYILIDSLTYMNTDGNNNPRIDGYSKQLNNYKTIILFNKNSNERNYFKDEKGLLKGFVWHRKGVDFAFPAKKEDSVFPVKKYLRKNLKIPILWLFSIITSFITYKISTKSKLFKNISEDEPSN</sequence>
<dbReference type="Proteomes" id="UP001500748">
    <property type="component" value="Unassembled WGS sequence"/>
</dbReference>
<name>A0ABP7GR06_9FLAO</name>
<evidence type="ECO:0000256" key="1">
    <source>
        <dbReference type="SAM" id="Phobius"/>
    </source>
</evidence>
<reference evidence="3" key="1">
    <citation type="journal article" date="2019" name="Int. J. Syst. Evol. Microbiol.">
        <title>The Global Catalogue of Microorganisms (GCM) 10K type strain sequencing project: providing services to taxonomists for standard genome sequencing and annotation.</title>
        <authorList>
            <consortium name="The Broad Institute Genomics Platform"/>
            <consortium name="The Broad Institute Genome Sequencing Center for Infectious Disease"/>
            <person name="Wu L."/>
            <person name="Ma J."/>
        </authorList>
    </citation>
    <scope>NUCLEOTIDE SEQUENCE [LARGE SCALE GENOMIC DNA]</scope>
    <source>
        <strain evidence="3">JCM 17337</strain>
    </source>
</reference>
<feature type="transmembrane region" description="Helical" evidence="1">
    <location>
        <begin position="12"/>
        <end position="39"/>
    </location>
</feature>
<proteinExistence type="predicted"/>
<gene>
    <name evidence="2" type="ORF">GCM10022423_24430</name>
</gene>
<keyword evidence="1" id="KW-1133">Transmembrane helix</keyword>
<evidence type="ECO:0000313" key="2">
    <source>
        <dbReference type="EMBL" id="GAA3769947.1"/>
    </source>
</evidence>
<evidence type="ECO:0008006" key="4">
    <source>
        <dbReference type="Google" id="ProtNLM"/>
    </source>
</evidence>